<dbReference type="AlphaFoldDB" id="A0AA88RLZ1"/>
<gene>
    <name evidence="5" type="ORF">RJ640_002015</name>
</gene>
<feature type="domain" description="Reverse transcriptase Ty1/copia-type" evidence="3">
    <location>
        <begin position="546"/>
        <end position="646"/>
    </location>
</feature>
<feature type="region of interest" description="Disordered" evidence="1">
    <location>
        <begin position="408"/>
        <end position="474"/>
    </location>
</feature>
<feature type="domain" description="DUF6857" evidence="4">
    <location>
        <begin position="955"/>
        <end position="1271"/>
    </location>
</feature>
<protein>
    <recommendedName>
        <fullName evidence="7">CCHC-type domain-containing protein</fullName>
    </recommendedName>
</protein>
<proteinExistence type="predicted"/>
<dbReference type="GO" id="GO:0008270">
    <property type="term" value="F:zinc ion binding"/>
    <property type="evidence" value="ECO:0007669"/>
    <property type="project" value="InterPro"/>
</dbReference>
<comment type="caution">
    <text evidence="5">The sequence shown here is derived from an EMBL/GenBank/DDBJ whole genome shotgun (WGS) entry which is preliminary data.</text>
</comment>
<evidence type="ECO:0000256" key="1">
    <source>
        <dbReference type="SAM" id="MobiDB-lite"/>
    </source>
</evidence>
<dbReference type="SUPFAM" id="SSF57756">
    <property type="entry name" value="Retrovirus zinc finger-like domains"/>
    <property type="match status" value="1"/>
</dbReference>
<dbReference type="GO" id="GO:0003676">
    <property type="term" value="F:nucleic acid binding"/>
    <property type="evidence" value="ECO:0007669"/>
    <property type="project" value="InterPro"/>
</dbReference>
<feature type="domain" description="DUF936" evidence="2">
    <location>
        <begin position="4"/>
        <end position="118"/>
    </location>
</feature>
<evidence type="ECO:0000259" key="4">
    <source>
        <dbReference type="Pfam" id="PF21647"/>
    </source>
</evidence>
<feature type="compositionally biased region" description="Basic and acidic residues" evidence="1">
    <location>
        <begin position="1131"/>
        <end position="1140"/>
    </location>
</feature>
<evidence type="ECO:0000313" key="5">
    <source>
        <dbReference type="EMBL" id="KAK2988074.1"/>
    </source>
</evidence>
<feature type="region of interest" description="Disordered" evidence="1">
    <location>
        <begin position="150"/>
        <end position="169"/>
    </location>
</feature>
<dbReference type="Pfam" id="PF21647">
    <property type="entry name" value="DUF6857"/>
    <property type="match status" value="1"/>
</dbReference>
<dbReference type="PANTHER" id="PTHR31928:SF7">
    <property type="entry name" value="FACTOR 1-DELTA, PUTATIVE (DUF936)-RELATED"/>
    <property type="match status" value="1"/>
</dbReference>
<dbReference type="InterPro" id="IPR036875">
    <property type="entry name" value="Znf_CCHC_sf"/>
</dbReference>
<accession>A0AA88RLZ1</accession>
<organism evidence="5 6">
    <name type="scientific">Escallonia rubra</name>
    <dbReference type="NCBI Taxonomy" id="112253"/>
    <lineage>
        <taxon>Eukaryota</taxon>
        <taxon>Viridiplantae</taxon>
        <taxon>Streptophyta</taxon>
        <taxon>Embryophyta</taxon>
        <taxon>Tracheophyta</taxon>
        <taxon>Spermatophyta</taxon>
        <taxon>Magnoliopsida</taxon>
        <taxon>eudicotyledons</taxon>
        <taxon>Gunneridae</taxon>
        <taxon>Pentapetalae</taxon>
        <taxon>asterids</taxon>
        <taxon>campanulids</taxon>
        <taxon>Escalloniales</taxon>
        <taxon>Escalloniaceae</taxon>
        <taxon>Escallonia</taxon>
    </lineage>
</organism>
<dbReference type="Pfam" id="PF06075">
    <property type="entry name" value="DUF936"/>
    <property type="match status" value="1"/>
</dbReference>
<feature type="compositionally biased region" description="Polar residues" evidence="1">
    <location>
        <begin position="415"/>
        <end position="429"/>
    </location>
</feature>
<dbReference type="Proteomes" id="UP001187471">
    <property type="component" value="Unassembled WGS sequence"/>
</dbReference>
<evidence type="ECO:0000259" key="3">
    <source>
        <dbReference type="Pfam" id="PF07727"/>
    </source>
</evidence>
<dbReference type="SUPFAM" id="SSF56672">
    <property type="entry name" value="DNA/RNA polymerases"/>
    <property type="match status" value="1"/>
</dbReference>
<feature type="compositionally biased region" description="Polar residues" evidence="1">
    <location>
        <begin position="451"/>
        <end position="474"/>
    </location>
</feature>
<dbReference type="PANTHER" id="PTHR31928">
    <property type="entry name" value="EXPRESSED PROTEIN"/>
    <property type="match status" value="1"/>
</dbReference>
<evidence type="ECO:0000313" key="6">
    <source>
        <dbReference type="Proteomes" id="UP001187471"/>
    </source>
</evidence>
<dbReference type="Pfam" id="PF07727">
    <property type="entry name" value="RVT_2"/>
    <property type="match status" value="1"/>
</dbReference>
<sequence length="1280" mass="141832">MASLTPGVLFKLLQNVDKKVTGEHRSALLQVIGIVPALAGDDDPWRSRGFFLRVSDSLHSAYVSVSDEDSELILSDKIQLGQFVHITRLDSGSPVPVLRGVRPVAKRRACVGDPKDLISSELLPGRIRVGFSATGKKGEAKGVRKEVTKVRGGGREGPESDRGLRRASLGNGRVEGLELRRLSLDSSRKGWDRSPVAKKVPNSNFKTTSSCSDSASLYSGLIGHNLLGFIDGSNPPPPQSIPESANFTAEIPNPEYASWHRQDQLILNAMLGSCVETIQPHISTVSSSKEAWERLLILFANKSRSRVMSLKERLLNNPRGTRSIPEYLQQMRAIADDLALVDNPLSEDDLVLYILAGIGPEFKEIAAALRARDTPISFDELYDKLGDYELHLKKDVPTPSLSIATANYTHRHNRTSPQSQSPYGNTKTGRQPGYLPPHGNASLLGRPPNQQPSQNNGSHTVSCQINQSRTPTPRSSLYCRFCDRPGHATNECRKLARFLRENDVQTMHSVHSPQFTTPTANATTFHRNTSSPWLFDTGASHHVTSDPATLLSYSDYGGPDEIHISDGSVYVDDIILTGNNTTFLDSFVNTLDHRFSLKDLGPLHHFLGVEVINTTDGLFLSQHRHIHDLLHTFSMTGAKEVNTPMCNTSTLTLQDGSSLVDPTPYRKLVGALQYLSLTRPDVCFAVNRLSQFMHSPTELHWTALKRVLRYLKATIHHGLYLRRRVPLTLHAFSDSDWGGDRDNGRSTTGYILYLGSNPISWKSSLQKSVSRSSSEAEYKAIANSTAEILWVTNLLYELGLNLPRPPALFCDNTGATYLCANPVFHSRMKHIALDYHFVRECVTNGTLRVHHVNSKDQLADILTKAIPRQQFHQLLSKIGVTNGASILRGRVLSAGTPASKKNLTAKHQNVSISPLKSKNMIISQRPVSKPVQKELKPTFDDTVPSHLVKVPLSFKTWSDSKTWESLPPVIHNLGKEVMSRRNTEFMSAAHALQDTSAIEGILRCMSSLFVGVDVWNGSTSMFAELRESFQKDSALPLVEQFLDLHQNLQKATALLNTRSSPMKSSSCLSSQLQLPEICKNFTDKNAISWVQAAVETDLSKFCLFTKADKRDVSNGGKCHFVVLENTTKKIKPESYSPEKKRSPRNNGTITSESTKKGLSLHSRPRLSTTKKTILEKEEWPEGNGLKEAASLAEKLLFVSRAWFLNYLEVCLNKGFNLSREGGSDVANPLGQLKRVNQWLDDMVGDGSGSDERIKSLKKKLYRFLLDHVDSAGVGGGMYQR</sequence>
<dbReference type="EMBL" id="JAVXUO010000919">
    <property type="protein sequence ID" value="KAK2988074.1"/>
    <property type="molecule type" value="Genomic_DNA"/>
</dbReference>
<dbReference type="InterPro" id="IPR048297">
    <property type="entry name" value="DUF936_dom_pln"/>
</dbReference>
<dbReference type="InterPro" id="IPR049172">
    <property type="entry name" value="DUF6857_pln"/>
</dbReference>
<keyword evidence="6" id="KW-1185">Reference proteome</keyword>
<name>A0AA88RLZ1_9ASTE</name>
<reference evidence="5" key="1">
    <citation type="submission" date="2022-12" db="EMBL/GenBank/DDBJ databases">
        <title>Draft genome assemblies for two species of Escallonia (Escalloniales).</title>
        <authorList>
            <person name="Chanderbali A."/>
            <person name="Dervinis C."/>
            <person name="Anghel I."/>
            <person name="Soltis D."/>
            <person name="Soltis P."/>
            <person name="Zapata F."/>
        </authorList>
    </citation>
    <scope>NUCLEOTIDE SEQUENCE</scope>
    <source>
        <strain evidence="5">UCBG92.1500</strain>
        <tissue evidence="5">Leaf</tissue>
    </source>
</reference>
<evidence type="ECO:0000259" key="2">
    <source>
        <dbReference type="Pfam" id="PF06075"/>
    </source>
</evidence>
<dbReference type="Pfam" id="PF14223">
    <property type="entry name" value="Retrotran_gag_2"/>
    <property type="match status" value="1"/>
</dbReference>
<dbReference type="InterPro" id="IPR013103">
    <property type="entry name" value="RVT_2"/>
</dbReference>
<dbReference type="CDD" id="cd09272">
    <property type="entry name" value="RNase_HI_RT_Ty1"/>
    <property type="match status" value="1"/>
</dbReference>
<dbReference type="InterPro" id="IPR043502">
    <property type="entry name" value="DNA/RNA_pol_sf"/>
</dbReference>
<dbReference type="InterPro" id="IPR010341">
    <property type="entry name" value="DUF936_pln"/>
</dbReference>
<feature type="compositionally biased region" description="Basic and acidic residues" evidence="1">
    <location>
        <begin position="150"/>
        <end position="164"/>
    </location>
</feature>
<evidence type="ECO:0008006" key="7">
    <source>
        <dbReference type="Google" id="ProtNLM"/>
    </source>
</evidence>
<feature type="region of interest" description="Disordered" evidence="1">
    <location>
        <begin position="1131"/>
        <end position="1162"/>
    </location>
</feature>